<proteinExistence type="inferred from homology"/>
<dbReference type="PANTHER" id="PTHR10073:SF12">
    <property type="entry name" value="DNA MISMATCH REPAIR PROTEIN MLH1"/>
    <property type="match status" value="1"/>
</dbReference>
<dbReference type="AlphaFoldDB" id="A0A4C1VM52"/>
<name>A0A4C1VM52_EUMVA</name>
<dbReference type="Proteomes" id="UP000299102">
    <property type="component" value="Unassembled WGS sequence"/>
</dbReference>
<dbReference type="InterPro" id="IPR032189">
    <property type="entry name" value="Mlh1_C"/>
</dbReference>
<dbReference type="GO" id="GO:0006298">
    <property type="term" value="P:mismatch repair"/>
    <property type="evidence" value="ECO:0007669"/>
    <property type="project" value="InterPro"/>
</dbReference>
<accession>A0A4C1VM52</accession>
<keyword evidence="4" id="KW-1185">Reference proteome</keyword>
<evidence type="ECO:0000259" key="2">
    <source>
        <dbReference type="Pfam" id="PF16413"/>
    </source>
</evidence>
<dbReference type="STRING" id="151549.A0A4C1VM52"/>
<dbReference type="InterPro" id="IPR038973">
    <property type="entry name" value="MutL/Mlh/Pms-like"/>
</dbReference>
<feature type="domain" description="DNA mismatch repair protein Mlh1 C-terminal" evidence="2">
    <location>
        <begin position="319"/>
        <end position="559"/>
    </location>
</feature>
<evidence type="ECO:0000256" key="1">
    <source>
        <dbReference type="ARBA" id="ARBA00006082"/>
    </source>
</evidence>
<evidence type="ECO:0000313" key="3">
    <source>
        <dbReference type="EMBL" id="GBP40156.1"/>
    </source>
</evidence>
<dbReference type="GO" id="GO:0032389">
    <property type="term" value="C:MutLalpha complex"/>
    <property type="evidence" value="ECO:0007669"/>
    <property type="project" value="TreeGrafter"/>
</dbReference>
<dbReference type="InterPro" id="IPR036890">
    <property type="entry name" value="HATPase_C_sf"/>
</dbReference>
<dbReference type="GO" id="GO:0140664">
    <property type="term" value="F:ATP-dependent DNA damage sensor activity"/>
    <property type="evidence" value="ECO:0007669"/>
    <property type="project" value="InterPro"/>
</dbReference>
<organism evidence="3 4">
    <name type="scientific">Eumeta variegata</name>
    <name type="common">Bagworm moth</name>
    <name type="synonym">Eumeta japonica</name>
    <dbReference type="NCBI Taxonomy" id="151549"/>
    <lineage>
        <taxon>Eukaryota</taxon>
        <taxon>Metazoa</taxon>
        <taxon>Ecdysozoa</taxon>
        <taxon>Arthropoda</taxon>
        <taxon>Hexapoda</taxon>
        <taxon>Insecta</taxon>
        <taxon>Pterygota</taxon>
        <taxon>Neoptera</taxon>
        <taxon>Endopterygota</taxon>
        <taxon>Lepidoptera</taxon>
        <taxon>Glossata</taxon>
        <taxon>Ditrysia</taxon>
        <taxon>Tineoidea</taxon>
        <taxon>Psychidae</taxon>
        <taxon>Oiketicinae</taxon>
        <taxon>Eumeta</taxon>
    </lineage>
</organism>
<evidence type="ECO:0000313" key="4">
    <source>
        <dbReference type="Proteomes" id="UP000299102"/>
    </source>
</evidence>
<dbReference type="EMBL" id="BGZK01000377">
    <property type="protein sequence ID" value="GBP40156.1"/>
    <property type="molecule type" value="Genomic_DNA"/>
</dbReference>
<dbReference type="Pfam" id="PF16413">
    <property type="entry name" value="Mlh1_C"/>
    <property type="match status" value="1"/>
</dbReference>
<dbReference type="OrthoDB" id="10263226at2759"/>
<comment type="caution">
    <text evidence="3">The sequence shown here is derived from an EMBL/GenBank/DDBJ whole genome shotgun (WGS) entry which is preliminary data.</text>
</comment>
<protein>
    <submittedName>
        <fullName evidence="3">DNA mismatch repair protein Mlh1</fullName>
    </submittedName>
</protein>
<dbReference type="GO" id="GO:0016887">
    <property type="term" value="F:ATP hydrolysis activity"/>
    <property type="evidence" value="ECO:0007669"/>
    <property type="project" value="InterPro"/>
</dbReference>
<sequence length="559" mass="63398">MRVGHTPCVRAHGLSIMDFGPSLPFPRAEIQKKSSRTNTSTHVSAHCTRLDHAIDCVTMQASAGCNIELWGGRHSITHVFSQGCRATYENGKIKGQIKSCAGNNGTQITVEDLFYNVVTRKRALRSQNEEYAHIIDVVGSYAIHNNEVGFTLKKFGENTDIKTPMNSSVVENVRAARLPGATIVEDILHKPVEGGRVYANNMVRVSSDTQKIDKFFKSLPKEKHLVMDVNKDVDESSDLQEESKSAVNDAVLRKDIGEAASSGTKINLDDTLFQESLEAEKSPPDKWKSCAVNQNNISFIDPKESFKTRCFNYERIETKLTSVKQLRMSVENKCNTALREIVANMIFIGCIDLHKSLIQYSTKLYLCDTTKLTEELFYEILLYDFQNFGFIKMSNPLPLDELFLLGLNSENEWDPELGDIKDMAKEMTDLLMTKRAMLHEYFSLEINQNRELVALPLLLDGHGPFMGALPIYLVKLVTEVNWESEKECFDTFSRQTAIFYSQPNPDPQIESNKSEQWKQEHIIFPTIRKNFLPPAHFITNGTILQIANLPDLYKVFERC</sequence>
<gene>
    <name evidence="3" type="primary">Mlh1</name>
    <name evidence="3" type="ORF">EVAR_20299_1</name>
</gene>
<dbReference type="PANTHER" id="PTHR10073">
    <property type="entry name" value="DNA MISMATCH REPAIR PROTEIN MLH, PMS, MUTL"/>
    <property type="match status" value="1"/>
</dbReference>
<reference evidence="3 4" key="1">
    <citation type="journal article" date="2019" name="Commun. Biol.">
        <title>The bagworm genome reveals a unique fibroin gene that provides high tensile strength.</title>
        <authorList>
            <person name="Kono N."/>
            <person name="Nakamura H."/>
            <person name="Ohtoshi R."/>
            <person name="Tomita M."/>
            <person name="Numata K."/>
            <person name="Arakawa K."/>
        </authorList>
    </citation>
    <scope>NUCLEOTIDE SEQUENCE [LARGE SCALE GENOMIC DNA]</scope>
</reference>
<dbReference type="SUPFAM" id="SSF55874">
    <property type="entry name" value="ATPase domain of HSP90 chaperone/DNA topoisomerase II/histidine kinase"/>
    <property type="match status" value="1"/>
</dbReference>
<comment type="similarity">
    <text evidence="1">Belongs to the DNA mismatch repair MutL/HexB family.</text>
</comment>
<dbReference type="Gene3D" id="3.30.565.10">
    <property type="entry name" value="Histidine kinase-like ATPase, C-terminal domain"/>
    <property type="match status" value="1"/>
</dbReference>